<accession>A0A8J2M279</accession>
<name>A0A8J2M279_9BILA</name>
<evidence type="ECO:0000313" key="1">
    <source>
        <dbReference type="EMBL" id="CAG9538231.1"/>
    </source>
</evidence>
<dbReference type="EMBL" id="CAKAEH010001637">
    <property type="protein sequence ID" value="CAG9538231.1"/>
    <property type="molecule type" value="Genomic_DNA"/>
</dbReference>
<protein>
    <submittedName>
        <fullName evidence="1">Uncharacterized protein</fullName>
    </submittedName>
</protein>
<keyword evidence="2" id="KW-1185">Reference proteome</keyword>
<sequence length="96" mass="10756">MTNNFSKKKLPVTSITDTPVEKDVQIPESIVTEEIFVPIGKSARDPLPSKGVMTANRNKITTKTGVGTPHSKIPTNIRFTEERHRSRTINILNEEK</sequence>
<comment type="caution">
    <text evidence="1">The sequence shown here is derived from an EMBL/GenBank/DDBJ whole genome shotgun (WGS) entry which is preliminary data.</text>
</comment>
<dbReference type="Proteomes" id="UP000746747">
    <property type="component" value="Unassembled WGS sequence"/>
</dbReference>
<reference evidence="1" key="1">
    <citation type="submission" date="2021-09" db="EMBL/GenBank/DDBJ databases">
        <authorList>
            <consortium name="Pathogen Informatics"/>
        </authorList>
    </citation>
    <scope>NUCLEOTIDE SEQUENCE</scope>
</reference>
<dbReference type="AlphaFoldDB" id="A0A8J2M279"/>
<proteinExistence type="predicted"/>
<organism evidence="1 2">
    <name type="scientific">Cercopithifilaria johnstoni</name>
    <dbReference type="NCBI Taxonomy" id="2874296"/>
    <lineage>
        <taxon>Eukaryota</taxon>
        <taxon>Metazoa</taxon>
        <taxon>Ecdysozoa</taxon>
        <taxon>Nematoda</taxon>
        <taxon>Chromadorea</taxon>
        <taxon>Rhabditida</taxon>
        <taxon>Spirurina</taxon>
        <taxon>Spiruromorpha</taxon>
        <taxon>Filarioidea</taxon>
        <taxon>Onchocercidae</taxon>
        <taxon>Cercopithifilaria</taxon>
    </lineage>
</organism>
<evidence type="ECO:0000313" key="2">
    <source>
        <dbReference type="Proteomes" id="UP000746747"/>
    </source>
</evidence>
<dbReference type="OrthoDB" id="5814564at2759"/>
<gene>
    <name evidence="1" type="ORF">CJOHNSTONI_LOCUS7960</name>
</gene>